<keyword evidence="3" id="KW-1185">Reference proteome</keyword>
<dbReference type="PANTHER" id="PTHR43685">
    <property type="entry name" value="GLYCOSYLTRANSFERASE"/>
    <property type="match status" value="1"/>
</dbReference>
<dbReference type="InterPro" id="IPR050834">
    <property type="entry name" value="Glycosyltransf_2"/>
</dbReference>
<reference evidence="2 3" key="1">
    <citation type="submission" date="2019-03" db="EMBL/GenBank/DDBJ databases">
        <title>Genomic Encyclopedia of Archaeal and Bacterial Type Strains, Phase II (KMG-II): from individual species to whole genera.</title>
        <authorList>
            <person name="Goeker M."/>
        </authorList>
    </citation>
    <scope>NUCLEOTIDE SEQUENCE [LARGE SCALE GENOMIC DNA]</scope>
    <source>
        <strain evidence="2 3">DSM 19034</strain>
    </source>
</reference>
<dbReference type="PANTHER" id="PTHR43685:SF2">
    <property type="entry name" value="GLYCOSYLTRANSFERASE 2-LIKE DOMAIN-CONTAINING PROTEIN"/>
    <property type="match status" value="1"/>
</dbReference>
<organism evidence="2 3">
    <name type="scientific">Pedobacter duraquae</name>
    <dbReference type="NCBI Taxonomy" id="425511"/>
    <lineage>
        <taxon>Bacteria</taxon>
        <taxon>Pseudomonadati</taxon>
        <taxon>Bacteroidota</taxon>
        <taxon>Sphingobacteriia</taxon>
        <taxon>Sphingobacteriales</taxon>
        <taxon>Sphingobacteriaceae</taxon>
        <taxon>Pedobacter</taxon>
    </lineage>
</organism>
<dbReference type="InterPro" id="IPR029044">
    <property type="entry name" value="Nucleotide-diphossugar_trans"/>
</dbReference>
<dbReference type="EMBL" id="SNWM01000002">
    <property type="protein sequence ID" value="TDO23145.1"/>
    <property type="molecule type" value="Genomic_DNA"/>
</dbReference>
<gene>
    <name evidence="2" type="ORF">CLV32_2132</name>
</gene>
<dbReference type="CDD" id="cd00761">
    <property type="entry name" value="Glyco_tranf_GTA_type"/>
    <property type="match status" value="1"/>
</dbReference>
<sequence length="309" mass="35497">MTGRYSLLVPCFNAANYIDRFLMNLSLLDRSFDEVIFYDDASTDQTKNLLMSKGHRVISGEKNMGPAYARNMLVTHASHDWIHFHDIDDAMVPSYLTKTAVLAEIDQHDVILCNVDWRDRLTNELVMNWKYDNSQINHDPLKYTISHPIGGINGLYRKSKITEVGGFNSDLRIWEDADLHVRLASKAVRFYVIEEVLSIAFRTANSASSDQTLGWLNRLKLLENYQQQFTEYAIQQEIGQQAQSTAARLLLSGEGRAAKRALQLSEKSAVKVPVARSLLWRFLKNILPGSLRIELRLLHLQFAFRKHYH</sequence>
<comment type="caution">
    <text evidence="2">The sequence shown here is derived from an EMBL/GenBank/DDBJ whole genome shotgun (WGS) entry which is preliminary data.</text>
</comment>
<dbReference type="GO" id="GO:0016740">
    <property type="term" value="F:transferase activity"/>
    <property type="evidence" value="ECO:0007669"/>
    <property type="project" value="UniProtKB-KW"/>
</dbReference>
<evidence type="ECO:0000313" key="3">
    <source>
        <dbReference type="Proteomes" id="UP000295499"/>
    </source>
</evidence>
<keyword evidence="2" id="KW-0808">Transferase</keyword>
<dbReference type="SUPFAM" id="SSF53448">
    <property type="entry name" value="Nucleotide-diphospho-sugar transferases"/>
    <property type="match status" value="1"/>
</dbReference>
<evidence type="ECO:0000259" key="1">
    <source>
        <dbReference type="Pfam" id="PF00535"/>
    </source>
</evidence>
<dbReference type="InterPro" id="IPR001173">
    <property type="entry name" value="Glyco_trans_2-like"/>
</dbReference>
<accession>A0A4R6IMG6</accession>
<proteinExistence type="predicted"/>
<dbReference type="Pfam" id="PF00535">
    <property type="entry name" value="Glycos_transf_2"/>
    <property type="match status" value="1"/>
</dbReference>
<protein>
    <submittedName>
        <fullName evidence="2">Glycosyltransferase involved in cell wall biosynthesis</fullName>
    </submittedName>
</protein>
<dbReference type="Gene3D" id="3.90.550.10">
    <property type="entry name" value="Spore Coat Polysaccharide Biosynthesis Protein SpsA, Chain A"/>
    <property type="match status" value="1"/>
</dbReference>
<dbReference type="Proteomes" id="UP000295499">
    <property type="component" value="Unassembled WGS sequence"/>
</dbReference>
<evidence type="ECO:0000313" key="2">
    <source>
        <dbReference type="EMBL" id="TDO23145.1"/>
    </source>
</evidence>
<dbReference type="AlphaFoldDB" id="A0A4R6IMG6"/>
<name>A0A4R6IMG6_9SPHI</name>
<feature type="domain" description="Glycosyltransferase 2-like" evidence="1">
    <location>
        <begin position="6"/>
        <end position="159"/>
    </location>
</feature>